<dbReference type="AlphaFoldDB" id="A0A093GV60"/>
<evidence type="ECO:0000313" key="1">
    <source>
        <dbReference type="EMBL" id="KFV73266.1"/>
    </source>
</evidence>
<feature type="non-terminal residue" evidence="1">
    <location>
        <position position="1"/>
    </location>
</feature>
<keyword evidence="2" id="KW-1185">Reference proteome</keyword>
<sequence length="60" mass="6516">QTSRNTSIVATSAQSKKTLYLCQTGEACTFSGRRTLKAATPGCDSRVTLRHARAVHRNAH</sequence>
<dbReference type="EMBL" id="KL205708">
    <property type="protein sequence ID" value="KFV73266.1"/>
    <property type="molecule type" value="Genomic_DNA"/>
</dbReference>
<organism evidence="1 2">
    <name type="scientific">Struthio camelus australis</name>
    <dbReference type="NCBI Taxonomy" id="441894"/>
    <lineage>
        <taxon>Eukaryota</taxon>
        <taxon>Metazoa</taxon>
        <taxon>Chordata</taxon>
        <taxon>Craniata</taxon>
        <taxon>Vertebrata</taxon>
        <taxon>Euteleostomi</taxon>
        <taxon>Archelosauria</taxon>
        <taxon>Archosauria</taxon>
        <taxon>Dinosauria</taxon>
        <taxon>Saurischia</taxon>
        <taxon>Theropoda</taxon>
        <taxon>Coelurosauria</taxon>
        <taxon>Aves</taxon>
        <taxon>Palaeognathae</taxon>
        <taxon>Struthioniformes</taxon>
        <taxon>Struthionidae</taxon>
        <taxon>Struthio</taxon>
    </lineage>
</organism>
<feature type="non-terminal residue" evidence="1">
    <location>
        <position position="60"/>
    </location>
</feature>
<accession>A0A093GV60</accession>
<protein>
    <submittedName>
        <fullName evidence="1">Uncharacterized protein</fullName>
    </submittedName>
</protein>
<reference evidence="1 2" key="1">
    <citation type="submission" date="2014-04" db="EMBL/GenBank/DDBJ databases">
        <title>Genome evolution of avian class.</title>
        <authorList>
            <person name="Zhang G."/>
            <person name="Li C."/>
        </authorList>
    </citation>
    <scope>NUCLEOTIDE SEQUENCE [LARGE SCALE GENOMIC DNA]</scope>
    <source>
        <strain evidence="1">BGI_N308</strain>
    </source>
</reference>
<dbReference type="Proteomes" id="UP000053584">
    <property type="component" value="Unassembled WGS sequence"/>
</dbReference>
<gene>
    <name evidence="1" type="ORF">N308_03718</name>
</gene>
<name>A0A093GV60_STRCA</name>
<evidence type="ECO:0000313" key="2">
    <source>
        <dbReference type="Proteomes" id="UP000053584"/>
    </source>
</evidence>
<proteinExistence type="predicted"/>